<feature type="signal peptide" evidence="1">
    <location>
        <begin position="1"/>
        <end position="28"/>
    </location>
</feature>
<dbReference type="AlphaFoldDB" id="A0AAN7Q2D8"/>
<sequence length="174" mass="19561">MSSLWKQVSSFFFFFFLLITACIPYCLAARIIPENKLGVMDEINNATFKWFNFFKFTDAVPGSNTSGLSEIKEYLHQFGYLVPESGVNFTDEFDAELQSAVATYQRRTRKVDLTPDDVEGIQTLYGPNPAFKIDSLPKPTQSASYLPVAQWTNVPIKLIATSLALVLTLSLPKQ</sequence>
<dbReference type="EMBL" id="JAXIOK010000012">
    <property type="protein sequence ID" value="KAK4758296.1"/>
    <property type="molecule type" value="Genomic_DNA"/>
</dbReference>
<evidence type="ECO:0000313" key="4">
    <source>
        <dbReference type="Proteomes" id="UP001345219"/>
    </source>
</evidence>
<accession>A0AAN7Q2D8</accession>
<keyword evidence="1" id="KW-0732">Signal</keyword>
<evidence type="ECO:0000259" key="2">
    <source>
        <dbReference type="Pfam" id="PF01471"/>
    </source>
</evidence>
<name>A0AAN7Q2D8_9MYRT</name>
<evidence type="ECO:0000256" key="1">
    <source>
        <dbReference type="SAM" id="SignalP"/>
    </source>
</evidence>
<feature type="chain" id="PRO_5042847963" description="Peptidoglycan binding-like domain-containing protein" evidence="1">
    <location>
        <begin position="29"/>
        <end position="174"/>
    </location>
</feature>
<proteinExistence type="predicted"/>
<gene>
    <name evidence="3" type="ORF">SAY87_019597</name>
</gene>
<dbReference type="Proteomes" id="UP001345219">
    <property type="component" value="Chromosome 15"/>
</dbReference>
<dbReference type="InterPro" id="IPR002477">
    <property type="entry name" value="Peptidoglycan-bd-like"/>
</dbReference>
<comment type="caution">
    <text evidence="3">The sequence shown here is derived from an EMBL/GenBank/DDBJ whole genome shotgun (WGS) entry which is preliminary data.</text>
</comment>
<reference evidence="3 4" key="1">
    <citation type="journal article" date="2023" name="Hortic Res">
        <title>Pangenome of water caltrop reveals structural variations and asymmetric subgenome divergence after allopolyploidization.</title>
        <authorList>
            <person name="Zhang X."/>
            <person name="Chen Y."/>
            <person name="Wang L."/>
            <person name="Yuan Y."/>
            <person name="Fang M."/>
            <person name="Shi L."/>
            <person name="Lu R."/>
            <person name="Comes H.P."/>
            <person name="Ma Y."/>
            <person name="Chen Y."/>
            <person name="Huang G."/>
            <person name="Zhou Y."/>
            <person name="Zheng Z."/>
            <person name="Qiu Y."/>
        </authorList>
    </citation>
    <scope>NUCLEOTIDE SEQUENCE [LARGE SCALE GENOMIC DNA]</scope>
    <source>
        <tissue evidence="3">Roots</tissue>
    </source>
</reference>
<feature type="domain" description="Peptidoglycan binding-like" evidence="2">
    <location>
        <begin position="67"/>
        <end position="107"/>
    </location>
</feature>
<keyword evidence="4" id="KW-1185">Reference proteome</keyword>
<dbReference type="Pfam" id="PF01471">
    <property type="entry name" value="PG_binding_1"/>
    <property type="match status" value="1"/>
</dbReference>
<dbReference type="PROSITE" id="PS51257">
    <property type="entry name" value="PROKAR_LIPOPROTEIN"/>
    <property type="match status" value="1"/>
</dbReference>
<evidence type="ECO:0000313" key="3">
    <source>
        <dbReference type="EMBL" id="KAK4758296.1"/>
    </source>
</evidence>
<organism evidence="3 4">
    <name type="scientific">Trapa incisa</name>
    <dbReference type="NCBI Taxonomy" id="236973"/>
    <lineage>
        <taxon>Eukaryota</taxon>
        <taxon>Viridiplantae</taxon>
        <taxon>Streptophyta</taxon>
        <taxon>Embryophyta</taxon>
        <taxon>Tracheophyta</taxon>
        <taxon>Spermatophyta</taxon>
        <taxon>Magnoliopsida</taxon>
        <taxon>eudicotyledons</taxon>
        <taxon>Gunneridae</taxon>
        <taxon>Pentapetalae</taxon>
        <taxon>rosids</taxon>
        <taxon>malvids</taxon>
        <taxon>Myrtales</taxon>
        <taxon>Lythraceae</taxon>
        <taxon>Trapa</taxon>
    </lineage>
</organism>
<protein>
    <recommendedName>
        <fullName evidence="2">Peptidoglycan binding-like domain-containing protein</fullName>
    </recommendedName>
</protein>